<keyword evidence="1" id="KW-0472">Membrane</keyword>
<keyword evidence="1" id="KW-1133">Transmembrane helix</keyword>
<feature type="transmembrane region" description="Helical" evidence="1">
    <location>
        <begin position="775"/>
        <end position="797"/>
    </location>
</feature>
<comment type="caution">
    <text evidence="3">The sequence shown here is derived from an EMBL/GenBank/DDBJ whole genome shotgun (WGS) entry which is preliminary data.</text>
</comment>
<dbReference type="Proteomes" id="UP000623269">
    <property type="component" value="Unassembled WGS sequence"/>
</dbReference>
<keyword evidence="1" id="KW-0812">Transmembrane</keyword>
<protein>
    <submittedName>
        <fullName evidence="3">Uncharacterized protein</fullName>
    </submittedName>
</protein>
<evidence type="ECO:0000313" key="4">
    <source>
        <dbReference type="Proteomes" id="UP000623269"/>
    </source>
</evidence>
<evidence type="ECO:0000256" key="1">
    <source>
        <dbReference type="SAM" id="Phobius"/>
    </source>
</evidence>
<dbReference type="EMBL" id="JAEAGR010000013">
    <property type="protein sequence ID" value="MBH1941697.1"/>
    <property type="molecule type" value="Genomic_DNA"/>
</dbReference>
<feature type="signal peptide" evidence="2">
    <location>
        <begin position="1"/>
        <end position="29"/>
    </location>
</feature>
<dbReference type="InterPro" id="IPR013783">
    <property type="entry name" value="Ig-like_fold"/>
</dbReference>
<keyword evidence="4" id="KW-1185">Reference proteome</keyword>
<evidence type="ECO:0000256" key="2">
    <source>
        <dbReference type="SAM" id="SignalP"/>
    </source>
</evidence>
<dbReference type="RefSeq" id="WP_197661940.1">
    <property type="nucleotide sequence ID" value="NZ_JAEAGR010000013.1"/>
</dbReference>
<sequence>MKLKRIFVAIIAIVLIVSGMMGNSNMAKAAGEPKVILGDGSNDYIAKAGETVTLKVPIKVTENVIYDPKVTLKDSNTDSPFSYSHPKLMMESGGDVISINPYSKAFVEFDVTAKETAKIKSYPVQLEISGIYYYFDKVTVTSTIDLDINILEEKIPAQLTVKGATLKDTVAGSDTDLAFEVKNEGEIMARNTYLSVQYGESGIVQRYSVDDMKIGDLKPGEKQIVTLPVTILPTTTTGKKSLTINFSYKNLEGAELTESRNVTIGVEENHNAPNIDIQSITYKGELKPGDDFILIASLQNVGLSTAEEVEVSVDNASIGVESFIKNYFTDELYVGTIKADNTKDAKIPLIVSKQAAGGFKELKINITYKDEFGILYSSTKTIYPEVIGGASGDKPSIVVSGVKQSPAVPKAGEKLEVSFDLENKSSVDVTELKILTELSGNTFIPQESVPYQYVEILKGGEKKRVTIPLEVSESITEGLNHLTLNIAYTGGSDKVDIPILDVQNDIGSSSKPKIIVSNYYADVEELRAGSIFNFTFDLYNTNAAVAAKNMTVTVSQAENIFSVTKGSNSFFINKIDPGETVSNTIELKVKSDASTKTYPFKITIEYEYDGLEPNPQTGEIGETKELELNLQAVENSRPVVDYVNVYSYDGMVVAGNPATLSFEFYNMGRSPLNNVIATVEGDFTKADGNMYFIGNVPEGGSSYVEFDVMPNMEGMAKGTVIITFEDSNGDEIQYIKEFETMVNGAQAWDPGMGGEFEEVFNPVMPTPKKQILPTWVFIIIEVVVFLLFIPITYKSIISIYKRKLRKKEEEQY</sequence>
<name>A0A8J7KXE5_9FIRM</name>
<feature type="chain" id="PRO_5035250071" evidence="2">
    <location>
        <begin position="30"/>
        <end position="812"/>
    </location>
</feature>
<dbReference type="Gene3D" id="2.60.40.10">
    <property type="entry name" value="Immunoglobulins"/>
    <property type="match status" value="2"/>
</dbReference>
<keyword evidence="2" id="KW-0732">Signal</keyword>
<organism evidence="3 4">
    <name type="scientific">Mobilitalea sibirica</name>
    <dbReference type="NCBI Taxonomy" id="1462919"/>
    <lineage>
        <taxon>Bacteria</taxon>
        <taxon>Bacillati</taxon>
        <taxon>Bacillota</taxon>
        <taxon>Clostridia</taxon>
        <taxon>Lachnospirales</taxon>
        <taxon>Lachnospiraceae</taxon>
        <taxon>Mobilitalea</taxon>
    </lineage>
</organism>
<dbReference type="PANTHER" id="PTHR35902">
    <property type="entry name" value="S-LAYER DOMAIN-LIKE PROTEIN-RELATED"/>
    <property type="match status" value="1"/>
</dbReference>
<reference evidence="3" key="1">
    <citation type="submission" date="2020-12" db="EMBL/GenBank/DDBJ databases">
        <title>M. sibirica DSM 26468T genome.</title>
        <authorList>
            <person name="Thieme N."/>
            <person name="Rettenmaier R."/>
            <person name="Zverlov V."/>
            <person name="Liebl W."/>
        </authorList>
    </citation>
    <scope>NUCLEOTIDE SEQUENCE</scope>
    <source>
        <strain evidence="3">DSM 26468</strain>
    </source>
</reference>
<dbReference type="AlphaFoldDB" id="A0A8J7KXE5"/>
<accession>A0A8J7KXE5</accession>
<proteinExistence type="predicted"/>
<gene>
    <name evidence="3" type="ORF">I5677_12415</name>
</gene>
<evidence type="ECO:0000313" key="3">
    <source>
        <dbReference type="EMBL" id="MBH1941697.1"/>
    </source>
</evidence>